<sequence length="133" mass="14406">MIKKRFFITLMGVLSAASPAAAQSAGAFMTNPAFQDPAPTSCISTFDMQHCAAHELRVADAAMSARYSALRARLKLAARQKLLAEQRAWLKSRDRTCIAKGDRYRGGTMAGVVTTQCWVDVTKARARALAARG</sequence>
<organism evidence="3 4">
    <name type="scientific">Sphingomonas xinjiangensis</name>
    <dbReference type="NCBI Taxonomy" id="643568"/>
    <lineage>
        <taxon>Bacteria</taxon>
        <taxon>Pseudomonadati</taxon>
        <taxon>Pseudomonadota</taxon>
        <taxon>Alphaproteobacteria</taxon>
        <taxon>Sphingomonadales</taxon>
        <taxon>Sphingomonadaceae</taxon>
        <taxon>Sphingomonas</taxon>
    </lineage>
</organism>
<comment type="caution">
    <text evidence="3">The sequence shown here is derived from an EMBL/GenBank/DDBJ whole genome shotgun (WGS) entry which is preliminary data.</text>
</comment>
<dbReference type="InterPro" id="IPR009739">
    <property type="entry name" value="LprI-like_N"/>
</dbReference>
<dbReference type="Gene3D" id="1.20.1270.180">
    <property type="match status" value="1"/>
</dbReference>
<accession>A0A840YT67</accession>
<evidence type="ECO:0000313" key="3">
    <source>
        <dbReference type="EMBL" id="MBB5712847.1"/>
    </source>
</evidence>
<protein>
    <submittedName>
        <fullName evidence="3">Uncharacterized protein YecT (DUF1311 family)</fullName>
    </submittedName>
</protein>
<gene>
    <name evidence="3" type="ORF">FHT02_004108</name>
</gene>
<proteinExistence type="predicted"/>
<dbReference type="AlphaFoldDB" id="A0A840YT67"/>
<reference evidence="3 4" key="1">
    <citation type="submission" date="2020-08" db="EMBL/GenBank/DDBJ databases">
        <title>Genomic Encyclopedia of Type Strains, Phase IV (KMG-IV): sequencing the most valuable type-strain genomes for metagenomic binning, comparative biology and taxonomic classification.</title>
        <authorList>
            <person name="Goeker M."/>
        </authorList>
    </citation>
    <scope>NUCLEOTIDE SEQUENCE [LARGE SCALE GENOMIC DNA]</scope>
    <source>
        <strain evidence="3 4">DSM 26736</strain>
    </source>
</reference>
<feature type="signal peptide" evidence="1">
    <location>
        <begin position="1"/>
        <end position="22"/>
    </location>
</feature>
<dbReference type="EMBL" id="JACIJF010000027">
    <property type="protein sequence ID" value="MBB5712847.1"/>
    <property type="molecule type" value="Genomic_DNA"/>
</dbReference>
<feature type="chain" id="PRO_5033060508" evidence="1">
    <location>
        <begin position="23"/>
        <end position="133"/>
    </location>
</feature>
<evidence type="ECO:0000313" key="4">
    <source>
        <dbReference type="Proteomes" id="UP000527143"/>
    </source>
</evidence>
<evidence type="ECO:0000259" key="2">
    <source>
        <dbReference type="Pfam" id="PF07007"/>
    </source>
</evidence>
<feature type="domain" description="Lysozyme inhibitor LprI-like N-terminal" evidence="2">
    <location>
        <begin position="44"/>
        <end position="129"/>
    </location>
</feature>
<evidence type="ECO:0000256" key="1">
    <source>
        <dbReference type="SAM" id="SignalP"/>
    </source>
</evidence>
<dbReference type="PANTHER" id="PTHR39176">
    <property type="entry name" value="PERIPLASMIC PROTEIN-RELATED"/>
    <property type="match status" value="1"/>
</dbReference>
<dbReference type="PANTHER" id="PTHR39176:SF1">
    <property type="entry name" value="PERIPLASMIC PROTEIN"/>
    <property type="match status" value="1"/>
</dbReference>
<dbReference type="Proteomes" id="UP000527143">
    <property type="component" value="Unassembled WGS sequence"/>
</dbReference>
<keyword evidence="4" id="KW-1185">Reference proteome</keyword>
<dbReference type="Pfam" id="PF07007">
    <property type="entry name" value="LprI"/>
    <property type="match status" value="1"/>
</dbReference>
<dbReference type="RefSeq" id="WP_184091688.1">
    <property type="nucleotide sequence ID" value="NZ_JACIJF010000027.1"/>
</dbReference>
<name>A0A840YT67_9SPHN</name>
<keyword evidence="1" id="KW-0732">Signal</keyword>